<dbReference type="KEGG" id="bgp:BGL_2c26250"/>
<accession>A0A0B6S8B4</accession>
<evidence type="ECO:0000313" key="3">
    <source>
        <dbReference type="Proteomes" id="UP000031838"/>
    </source>
</evidence>
<feature type="transmembrane region" description="Helical" evidence="1">
    <location>
        <begin position="85"/>
        <end position="107"/>
    </location>
</feature>
<organism evidence="2 3">
    <name type="scientific">Burkholderia plantarii</name>
    <dbReference type="NCBI Taxonomy" id="41899"/>
    <lineage>
        <taxon>Bacteria</taxon>
        <taxon>Pseudomonadati</taxon>
        <taxon>Pseudomonadota</taxon>
        <taxon>Betaproteobacteria</taxon>
        <taxon>Burkholderiales</taxon>
        <taxon>Burkholderiaceae</taxon>
        <taxon>Burkholderia</taxon>
    </lineage>
</organism>
<reference evidence="3" key="1">
    <citation type="submission" date="2011-03" db="EMBL/GenBank/DDBJ databases">
        <authorList>
            <person name="Voget S."/>
            <person name="Streit W.R."/>
            <person name="Jaeger K.E."/>
            <person name="Daniel R."/>
        </authorList>
    </citation>
    <scope>NUCLEOTIDE SEQUENCE [LARGE SCALE GENOMIC DNA]</scope>
    <source>
        <strain evidence="3">PG1</strain>
    </source>
</reference>
<sequence length="139" mass="14454">MTPERFRNIVEAYGADSRRWPDAERDAARAWAGAHPEAAGPLLAEAADLDGWLGAHHVAPAGHALIERIVATAPAARRPWTRGRLWWSGAAVAGVGALGVLAGALAMSSALLTGAPAAMHESTYLTTSFGGSTDDWSGE</sequence>
<dbReference type="RefSeq" id="WP_042628916.1">
    <property type="nucleotide sequence ID" value="NZ_CP002581.1"/>
</dbReference>
<evidence type="ECO:0000256" key="1">
    <source>
        <dbReference type="SAM" id="Phobius"/>
    </source>
</evidence>
<keyword evidence="1" id="KW-0812">Transmembrane</keyword>
<evidence type="ECO:0008006" key="4">
    <source>
        <dbReference type="Google" id="ProtNLM"/>
    </source>
</evidence>
<protein>
    <recommendedName>
        <fullName evidence="4">DUF4880 domain-containing protein</fullName>
    </recommendedName>
</protein>
<proteinExistence type="predicted"/>
<reference evidence="2 3" key="2">
    <citation type="journal article" date="2016" name="Appl. Microbiol. Biotechnol.">
        <title>Mutations improving production and secretion of extracellular lipase by Burkholderia glumae PG1.</title>
        <authorList>
            <person name="Knapp A."/>
            <person name="Voget S."/>
            <person name="Gao R."/>
            <person name="Zaburannyi N."/>
            <person name="Krysciak D."/>
            <person name="Breuer M."/>
            <person name="Hauer B."/>
            <person name="Streit W.R."/>
            <person name="Muller R."/>
            <person name="Daniel R."/>
            <person name="Jaeger K.E."/>
        </authorList>
    </citation>
    <scope>NUCLEOTIDE SEQUENCE [LARGE SCALE GENOMIC DNA]</scope>
    <source>
        <strain evidence="2 3">PG1</strain>
    </source>
</reference>
<dbReference type="HOGENOM" id="CLU_127117_1_0_4"/>
<dbReference type="Proteomes" id="UP000031838">
    <property type="component" value="Chromosome 2"/>
</dbReference>
<dbReference type="AlphaFoldDB" id="A0A0B6S8B4"/>
<name>A0A0B6S8B4_BURPL</name>
<evidence type="ECO:0000313" key="2">
    <source>
        <dbReference type="EMBL" id="AJK50679.1"/>
    </source>
</evidence>
<gene>
    <name evidence="2" type="ORF">BGL_2c26250</name>
</gene>
<keyword evidence="3" id="KW-1185">Reference proteome</keyword>
<keyword evidence="1" id="KW-1133">Transmembrane helix</keyword>
<keyword evidence="1" id="KW-0472">Membrane</keyword>
<dbReference type="EMBL" id="CP002581">
    <property type="protein sequence ID" value="AJK50679.1"/>
    <property type="molecule type" value="Genomic_DNA"/>
</dbReference>